<dbReference type="Pfam" id="PF23840">
    <property type="entry name" value="Phage_tail_terminator"/>
    <property type="match status" value="1"/>
</dbReference>
<evidence type="ECO:0000313" key="2">
    <source>
        <dbReference type="Proteomes" id="UP001356170"/>
    </source>
</evidence>
<accession>A0ABU7UXG9</accession>
<proteinExistence type="predicted"/>
<dbReference type="InterPro" id="IPR056912">
    <property type="entry name" value="Phage_JBD30_tail_term-like"/>
</dbReference>
<organism evidence="1 2">
    <name type="scientific">Aquilutibacter rugosus</name>
    <dbReference type="NCBI Taxonomy" id="3115820"/>
    <lineage>
        <taxon>Bacteria</taxon>
        <taxon>Pseudomonadati</taxon>
        <taxon>Pseudomonadota</taxon>
        <taxon>Gammaproteobacteria</taxon>
        <taxon>Lysobacterales</taxon>
        <taxon>Lysobacteraceae</taxon>
        <taxon>Aquilutibacter</taxon>
    </lineage>
</organism>
<reference evidence="1 2" key="1">
    <citation type="submission" date="2024-01" db="EMBL/GenBank/DDBJ databases">
        <title>Novel species of the genus Luteimonas isolated from rivers.</title>
        <authorList>
            <person name="Lu H."/>
        </authorList>
    </citation>
    <scope>NUCLEOTIDE SEQUENCE [LARGE SCALE GENOMIC DNA]</scope>
    <source>
        <strain evidence="1 2">FXH3W</strain>
    </source>
</reference>
<dbReference type="EMBL" id="JAZHBO010000001">
    <property type="protein sequence ID" value="MEF2154653.1"/>
    <property type="molecule type" value="Genomic_DNA"/>
</dbReference>
<gene>
    <name evidence="1" type="ORF">V3390_00125</name>
</gene>
<evidence type="ECO:0000313" key="1">
    <source>
        <dbReference type="EMBL" id="MEF2154653.1"/>
    </source>
</evidence>
<evidence type="ECO:0008006" key="3">
    <source>
        <dbReference type="Google" id="ProtNLM"/>
    </source>
</evidence>
<sequence length="150" mass="16087">MSTGPFPTDAVIARLRSHAPSLRIVGSSADLRTALEQKPSVTPAVYVLVEESARPPQLSGPATVQHVAVSVQLVAFVRSATSERDGAGARSIADQSVIPEVRAALIGWAPGNGYDSLSFSAGRDENYETGYLCFQQVFQSEYRIQHQAMP</sequence>
<name>A0ABU7UXG9_9GAMM</name>
<protein>
    <recommendedName>
        <fullName evidence="3">DUF3168 domain-containing protein</fullName>
    </recommendedName>
</protein>
<dbReference type="Proteomes" id="UP001356170">
    <property type="component" value="Unassembled WGS sequence"/>
</dbReference>
<comment type="caution">
    <text evidence="1">The sequence shown here is derived from an EMBL/GenBank/DDBJ whole genome shotgun (WGS) entry which is preliminary data.</text>
</comment>
<dbReference type="RefSeq" id="WP_331702831.1">
    <property type="nucleotide sequence ID" value="NZ_JAZHBO010000001.1"/>
</dbReference>
<keyword evidence="2" id="KW-1185">Reference proteome</keyword>